<accession>D4L9P9</accession>
<reference evidence="4" key="1">
    <citation type="submission" date="2010-03" db="EMBL/GenBank/DDBJ databases">
        <title>The genome sequence of Ruminococcus sp. 18P13.</title>
        <authorList>
            <consortium name="metaHIT consortium -- http://www.metahit.eu/"/>
            <person name="Pajon A."/>
            <person name="Turner K."/>
            <person name="Parkhill J."/>
            <person name="Bernalier A."/>
        </authorList>
    </citation>
    <scope>NUCLEOTIDE SEQUENCE [LARGE SCALE GENOMIC DNA]</scope>
    <source>
        <strain evidence="4">Type strain: 18P13</strain>
    </source>
</reference>
<evidence type="ECO:0000256" key="2">
    <source>
        <dbReference type="ARBA" id="ARBA00022553"/>
    </source>
</evidence>
<dbReference type="PANTHER" id="PTHR45527">
    <property type="entry name" value="NONRIBOSOMAL PEPTIDE SYNTHETASE"/>
    <property type="match status" value="1"/>
</dbReference>
<protein>
    <submittedName>
        <fullName evidence="4">Phosphopantetheine attachment site</fullName>
    </submittedName>
</protein>
<dbReference type="InterPro" id="IPR009081">
    <property type="entry name" value="PP-bd_ACP"/>
</dbReference>
<dbReference type="GeneID" id="83154931"/>
<evidence type="ECO:0000313" key="5">
    <source>
        <dbReference type="Proteomes" id="UP000007054"/>
    </source>
</evidence>
<sequence length="82" mass="9142">MNTQLQQEIRQLWCDNLGCPTAEEADNYFVCGGTSISAIRLLSAIRDQLGVTLDYTELFEYQTLEALSRRIAAALTAKEEAV</sequence>
<dbReference type="GO" id="GO:0044550">
    <property type="term" value="P:secondary metabolite biosynthetic process"/>
    <property type="evidence" value="ECO:0007669"/>
    <property type="project" value="TreeGrafter"/>
</dbReference>
<reference evidence="4" key="2">
    <citation type="submission" date="2010-03" db="EMBL/GenBank/DDBJ databases">
        <authorList>
            <person name="Pajon A."/>
        </authorList>
    </citation>
    <scope>NUCLEOTIDE SEQUENCE</scope>
    <source>
        <strain evidence="4">Type strain: 18P13</strain>
    </source>
</reference>
<dbReference type="GO" id="GO:0031177">
    <property type="term" value="F:phosphopantetheine binding"/>
    <property type="evidence" value="ECO:0007669"/>
    <property type="project" value="InterPro"/>
</dbReference>
<organism evidence="4 5">
    <name type="scientific">Ruminococcus champanellensis (strain DSM 18848 / JCM 17042 / KCTC 15320 / 18P13)</name>
    <dbReference type="NCBI Taxonomy" id="213810"/>
    <lineage>
        <taxon>Bacteria</taxon>
        <taxon>Bacillati</taxon>
        <taxon>Bacillota</taxon>
        <taxon>Clostridia</taxon>
        <taxon>Eubacteriales</taxon>
        <taxon>Oscillospiraceae</taxon>
        <taxon>Ruminococcus</taxon>
    </lineage>
</organism>
<dbReference type="EMBL" id="FP929052">
    <property type="protein sequence ID" value="CBL16344.1"/>
    <property type="molecule type" value="Genomic_DNA"/>
</dbReference>
<dbReference type="SUPFAM" id="SSF47336">
    <property type="entry name" value="ACP-like"/>
    <property type="match status" value="1"/>
</dbReference>
<dbReference type="AlphaFoldDB" id="D4L9P9"/>
<gene>
    <name evidence="4" type="ordered locus">RUM_00680</name>
</gene>
<keyword evidence="1" id="KW-0596">Phosphopantetheine</keyword>
<dbReference type="InterPro" id="IPR020806">
    <property type="entry name" value="PKS_PP-bd"/>
</dbReference>
<evidence type="ECO:0000256" key="1">
    <source>
        <dbReference type="ARBA" id="ARBA00022450"/>
    </source>
</evidence>
<proteinExistence type="predicted"/>
<dbReference type="KEGG" id="rch:RUM_00680"/>
<dbReference type="Pfam" id="PF00550">
    <property type="entry name" value="PP-binding"/>
    <property type="match status" value="1"/>
</dbReference>
<dbReference type="PATRIC" id="fig|213810.4.peg.656"/>
<name>D4L9P9_RUMC1</name>
<evidence type="ECO:0000259" key="3">
    <source>
        <dbReference type="PROSITE" id="PS50075"/>
    </source>
</evidence>
<dbReference type="PROSITE" id="PS50075">
    <property type="entry name" value="CARRIER"/>
    <property type="match status" value="1"/>
</dbReference>
<dbReference type="GO" id="GO:0043041">
    <property type="term" value="P:amino acid activation for nonribosomal peptide biosynthetic process"/>
    <property type="evidence" value="ECO:0007669"/>
    <property type="project" value="TreeGrafter"/>
</dbReference>
<evidence type="ECO:0000313" key="4">
    <source>
        <dbReference type="EMBL" id="CBL16344.1"/>
    </source>
</evidence>
<dbReference type="PANTHER" id="PTHR45527:SF1">
    <property type="entry name" value="FATTY ACID SYNTHASE"/>
    <property type="match status" value="1"/>
</dbReference>
<dbReference type="InterPro" id="IPR036736">
    <property type="entry name" value="ACP-like_sf"/>
</dbReference>
<dbReference type="Gene3D" id="1.10.1200.10">
    <property type="entry name" value="ACP-like"/>
    <property type="match status" value="1"/>
</dbReference>
<dbReference type="RefSeq" id="WP_015557252.1">
    <property type="nucleotide sequence ID" value="NC_021039.1"/>
</dbReference>
<keyword evidence="2" id="KW-0597">Phosphoprotein</keyword>
<keyword evidence="5" id="KW-1185">Reference proteome</keyword>
<feature type="domain" description="Carrier" evidence="3">
    <location>
        <begin position="1"/>
        <end position="75"/>
    </location>
</feature>
<dbReference type="Proteomes" id="UP000007054">
    <property type="component" value="Chromosome"/>
</dbReference>
<dbReference type="GO" id="GO:0005737">
    <property type="term" value="C:cytoplasm"/>
    <property type="evidence" value="ECO:0007669"/>
    <property type="project" value="TreeGrafter"/>
</dbReference>
<dbReference type="HOGENOM" id="CLU_186565_0_0_9"/>
<dbReference type="SMART" id="SM00823">
    <property type="entry name" value="PKS_PP"/>
    <property type="match status" value="1"/>
</dbReference>
<dbReference type="STRING" id="213810.RUM_00680"/>